<dbReference type="Proteomes" id="UP001234989">
    <property type="component" value="Chromosome 9"/>
</dbReference>
<dbReference type="PANTHER" id="PTHR35830:SF1">
    <property type="entry name" value="OS05G0299200 PROTEIN"/>
    <property type="match status" value="1"/>
</dbReference>
<dbReference type="PANTHER" id="PTHR35830">
    <property type="entry name" value="OS05G0299200 PROTEIN"/>
    <property type="match status" value="1"/>
</dbReference>
<name>A0AAF0ZSV6_SOLVR</name>
<evidence type="ECO:0000313" key="1">
    <source>
        <dbReference type="EMBL" id="WMV48603.1"/>
    </source>
</evidence>
<dbReference type="AlphaFoldDB" id="A0AAF0ZSV6"/>
<evidence type="ECO:0000313" key="2">
    <source>
        <dbReference type="Proteomes" id="UP001234989"/>
    </source>
</evidence>
<accession>A0AAF0ZSV6</accession>
<keyword evidence="2" id="KW-1185">Reference proteome</keyword>
<reference evidence="1" key="1">
    <citation type="submission" date="2023-08" db="EMBL/GenBank/DDBJ databases">
        <title>A de novo genome assembly of Solanum verrucosum Schlechtendal, a Mexican diploid species geographically isolated from the other diploid A-genome species in potato relatives.</title>
        <authorList>
            <person name="Hosaka K."/>
        </authorList>
    </citation>
    <scope>NUCLEOTIDE SEQUENCE</scope>
    <source>
        <tissue evidence="1">Young leaves</tissue>
    </source>
</reference>
<gene>
    <name evidence="1" type="ORF">MTR67_041988</name>
</gene>
<proteinExistence type="predicted"/>
<organism evidence="1 2">
    <name type="scientific">Solanum verrucosum</name>
    <dbReference type="NCBI Taxonomy" id="315347"/>
    <lineage>
        <taxon>Eukaryota</taxon>
        <taxon>Viridiplantae</taxon>
        <taxon>Streptophyta</taxon>
        <taxon>Embryophyta</taxon>
        <taxon>Tracheophyta</taxon>
        <taxon>Spermatophyta</taxon>
        <taxon>Magnoliopsida</taxon>
        <taxon>eudicotyledons</taxon>
        <taxon>Gunneridae</taxon>
        <taxon>Pentapetalae</taxon>
        <taxon>asterids</taxon>
        <taxon>lamiids</taxon>
        <taxon>Solanales</taxon>
        <taxon>Solanaceae</taxon>
        <taxon>Solanoideae</taxon>
        <taxon>Solaneae</taxon>
        <taxon>Solanum</taxon>
    </lineage>
</organism>
<dbReference type="EMBL" id="CP133620">
    <property type="protein sequence ID" value="WMV48603.1"/>
    <property type="molecule type" value="Genomic_DNA"/>
</dbReference>
<sequence length="101" mass="11455">MSLQPEMEMVARGLEKHLKVDQREFLMNSLLHVCGDETRRSVAEALGLWRLLSISPVLVLCERIFALQLCKVDLNRQCGGDINSILSFVHCLIDAKKIHLP</sequence>
<protein>
    <submittedName>
        <fullName evidence="1">Uncharacterized protein</fullName>
    </submittedName>
</protein>